<dbReference type="Pfam" id="PF04971">
    <property type="entry name" value="Phage_holin_2_1"/>
    <property type="match status" value="1"/>
</dbReference>
<dbReference type="AlphaFoldDB" id="A0A1B7I522"/>
<keyword evidence="1" id="KW-0812">Transmembrane</keyword>
<dbReference type="InterPro" id="IPR007054">
    <property type="entry name" value="Lysis_S"/>
</dbReference>
<protein>
    <submittedName>
        <fullName evidence="2">Lysis S family protein</fullName>
    </submittedName>
</protein>
<evidence type="ECO:0000313" key="2">
    <source>
        <dbReference type="EMBL" id="OAT23522.1"/>
    </source>
</evidence>
<dbReference type="GO" id="GO:0140911">
    <property type="term" value="F:pore-forming activity"/>
    <property type="evidence" value="ECO:0007669"/>
    <property type="project" value="InterPro"/>
</dbReference>
<keyword evidence="1" id="KW-0472">Membrane</keyword>
<organism evidence="2 3">
    <name type="scientific">Buttiauxella gaviniae ATCC 51604</name>
    <dbReference type="NCBI Taxonomy" id="1354253"/>
    <lineage>
        <taxon>Bacteria</taxon>
        <taxon>Pseudomonadati</taxon>
        <taxon>Pseudomonadota</taxon>
        <taxon>Gammaproteobacteria</taxon>
        <taxon>Enterobacterales</taxon>
        <taxon>Enterobacteriaceae</taxon>
        <taxon>Buttiauxella</taxon>
    </lineage>
</organism>
<evidence type="ECO:0000256" key="1">
    <source>
        <dbReference type="SAM" id="Phobius"/>
    </source>
</evidence>
<evidence type="ECO:0000313" key="3">
    <source>
        <dbReference type="Proteomes" id="UP000078504"/>
    </source>
</evidence>
<keyword evidence="1" id="KW-1133">Transmembrane helix</keyword>
<dbReference type="EMBL" id="LXEP01000004">
    <property type="protein sequence ID" value="OAT23522.1"/>
    <property type="molecule type" value="Genomic_DNA"/>
</dbReference>
<proteinExistence type="predicted"/>
<dbReference type="RefSeq" id="WP_064511898.1">
    <property type="nucleotide sequence ID" value="NZ_LXEP01000004.1"/>
</dbReference>
<feature type="transmembrane region" description="Helical" evidence="1">
    <location>
        <begin position="33"/>
        <end position="55"/>
    </location>
</feature>
<dbReference type="GO" id="GO:0001907">
    <property type="term" value="P:symbiont-mediated killing of host cell"/>
    <property type="evidence" value="ECO:0007669"/>
    <property type="project" value="InterPro"/>
</dbReference>
<accession>A0A1B7I522</accession>
<dbReference type="PATRIC" id="fig|1354253.4.peg.440"/>
<comment type="caution">
    <text evidence="2">The sequence shown here is derived from an EMBL/GenBank/DDBJ whole genome shotgun (WGS) entry which is preliminary data.</text>
</comment>
<gene>
    <name evidence="2" type="ORF">M977_00431</name>
</gene>
<dbReference type="Proteomes" id="UP000078504">
    <property type="component" value="Unassembled WGS sequence"/>
</dbReference>
<name>A0A1B7I522_9ENTR</name>
<sequence length="72" mass="7983">MHRMDKLTTGAAYGASIGSIANGILNAYSPEQWNAIGVLAGILIAILTYLTNLYFKLKEDRRKDRSQHESNT</sequence>
<dbReference type="PIRSF" id="PIRSF030786">
    <property type="entry name" value="Lysis_S"/>
    <property type="match status" value="1"/>
</dbReference>
<reference evidence="2 3" key="1">
    <citation type="submission" date="2016-04" db="EMBL/GenBank/DDBJ databases">
        <title>ATOL: Assembling a taxonomically balanced genome-scale reconstruction of the evolutionary history of the Enterobacteriaceae.</title>
        <authorList>
            <person name="Plunkett G.III."/>
            <person name="Neeno-Eckwall E.C."/>
            <person name="Glasner J.D."/>
            <person name="Perna N.T."/>
        </authorList>
    </citation>
    <scope>NUCLEOTIDE SEQUENCE [LARGE SCALE GENOMIC DNA]</scope>
    <source>
        <strain evidence="2 3">ATCC 51604</strain>
    </source>
</reference>